<organism evidence="7 8">
    <name type="scientific">Kineothrix sedimenti</name>
    <dbReference type="NCBI Taxonomy" id="3123317"/>
    <lineage>
        <taxon>Bacteria</taxon>
        <taxon>Bacillati</taxon>
        <taxon>Bacillota</taxon>
        <taxon>Clostridia</taxon>
        <taxon>Lachnospirales</taxon>
        <taxon>Lachnospiraceae</taxon>
        <taxon>Kineothrix</taxon>
    </lineage>
</organism>
<comment type="similarity">
    <text evidence="6">Belongs to the methyltransferase superfamily. RNA methyltransferase RsmG family.</text>
</comment>
<keyword evidence="1 6" id="KW-0963">Cytoplasm</keyword>
<accession>A0ABZ3EX04</accession>
<protein>
    <recommendedName>
        <fullName evidence="6">Ribosomal RNA small subunit methyltransferase G</fullName>
        <ecNumber evidence="6">2.1.1.-</ecNumber>
    </recommendedName>
    <alternativeName>
        <fullName evidence="6">16S rRNA 7-methylguanosine methyltransferase</fullName>
        <shortName evidence="6">16S rRNA m7G methyltransferase</shortName>
    </alternativeName>
</protein>
<evidence type="ECO:0000313" key="7">
    <source>
        <dbReference type="EMBL" id="XAH74119.1"/>
    </source>
</evidence>
<dbReference type="HAMAP" id="MF_00074">
    <property type="entry name" value="16SrRNA_methyltr_G"/>
    <property type="match status" value="1"/>
</dbReference>
<dbReference type="PANTHER" id="PTHR31760">
    <property type="entry name" value="S-ADENOSYL-L-METHIONINE-DEPENDENT METHYLTRANSFERASES SUPERFAMILY PROTEIN"/>
    <property type="match status" value="1"/>
</dbReference>
<keyword evidence="3 6" id="KW-0489">Methyltransferase</keyword>
<comment type="caution">
    <text evidence="6">Lacks conserved residue(s) required for the propagation of feature annotation.</text>
</comment>
<dbReference type="CDD" id="cd02440">
    <property type="entry name" value="AdoMet_MTases"/>
    <property type="match status" value="1"/>
</dbReference>
<dbReference type="InterPro" id="IPR029063">
    <property type="entry name" value="SAM-dependent_MTases_sf"/>
</dbReference>
<dbReference type="Pfam" id="PF02527">
    <property type="entry name" value="GidB"/>
    <property type="match status" value="1"/>
</dbReference>
<evidence type="ECO:0000256" key="1">
    <source>
        <dbReference type="ARBA" id="ARBA00022490"/>
    </source>
</evidence>
<dbReference type="GO" id="GO:0032259">
    <property type="term" value="P:methylation"/>
    <property type="evidence" value="ECO:0007669"/>
    <property type="project" value="UniProtKB-KW"/>
</dbReference>
<dbReference type="InterPro" id="IPR003682">
    <property type="entry name" value="rRNA_ssu_MeTfrase_G"/>
</dbReference>
<keyword evidence="4 6" id="KW-0808">Transferase</keyword>
<reference evidence="7 8" key="1">
    <citation type="submission" date="2024-02" db="EMBL/GenBank/DDBJ databases">
        <title>Bacterial strain from lacustrine sediment.</title>
        <authorList>
            <person name="Petit C."/>
            <person name="Fadhlaoui K."/>
        </authorList>
    </citation>
    <scope>NUCLEOTIDE SEQUENCE [LARGE SCALE GENOMIC DNA]</scope>
    <source>
        <strain evidence="7 8">IPX-CK</strain>
    </source>
</reference>
<dbReference type="Proteomes" id="UP001451571">
    <property type="component" value="Chromosome"/>
</dbReference>
<evidence type="ECO:0000256" key="3">
    <source>
        <dbReference type="ARBA" id="ARBA00022603"/>
    </source>
</evidence>
<dbReference type="EC" id="2.1.1.-" evidence="6"/>
<dbReference type="NCBIfam" id="TIGR00138">
    <property type="entry name" value="rsmG_gidB"/>
    <property type="match status" value="1"/>
</dbReference>
<evidence type="ECO:0000256" key="6">
    <source>
        <dbReference type="HAMAP-Rule" id="MF_00074"/>
    </source>
</evidence>
<feature type="binding site" evidence="6">
    <location>
        <position position="87"/>
    </location>
    <ligand>
        <name>S-adenosyl-L-methionine</name>
        <dbReference type="ChEBI" id="CHEBI:59789"/>
    </ligand>
</feature>
<evidence type="ECO:0000313" key="8">
    <source>
        <dbReference type="Proteomes" id="UP001451571"/>
    </source>
</evidence>
<dbReference type="SUPFAM" id="SSF53335">
    <property type="entry name" value="S-adenosyl-L-methionine-dependent methyltransferases"/>
    <property type="match status" value="1"/>
</dbReference>
<sequence>MFEDDLREFGIYLSDVQKSQFMQYYELLVEWNSFMNLTSITDYDEVMKKHFIDSLSIVKAFNYMNENFVGKSGFSLSDMRFDMIDIGTGAGFPGIPLKIVFPDIKITLLDSLQKRIKFLDEVIDKLGLSGIDTLHGRAEDYAKPDKLNKYGTLREKYDLCVSRAVANLSTLSELCLPFVKKDGFFISYKSEKLTDELKEAGKVISLLGGEVEDQIYFKLPDSDINRNLLIIRKVKNTPEKFPRKAGLPVKEPIK</sequence>
<dbReference type="RefSeq" id="WP_342757713.1">
    <property type="nucleotide sequence ID" value="NZ_CP146256.1"/>
</dbReference>
<dbReference type="PANTHER" id="PTHR31760:SF0">
    <property type="entry name" value="S-ADENOSYL-L-METHIONINE-DEPENDENT METHYLTRANSFERASES SUPERFAMILY PROTEIN"/>
    <property type="match status" value="1"/>
</dbReference>
<feature type="binding site" evidence="6">
    <location>
        <position position="163"/>
    </location>
    <ligand>
        <name>S-adenosyl-L-methionine</name>
        <dbReference type="ChEBI" id="CHEBI:59789"/>
    </ligand>
</feature>
<proteinExistence type="inferred from homology"/>
<dbReference type="PIRSF" id="PIRSF003078">
    <property type="entry name" value="GidB"/>
    <property type="match status" value="1"/>
</dbReference>
<comment type="function">
    <text evidence="6">Specifically methylates the N7 position of a guanine in 16S rRNA.</text>
</comment>
<gene>
    <name evidence="6 7" type="primary">rsmG</name>
    <name evidence="7" type="ORF">V6984_21895</name>
</gene>
<name>A0ABZ3EX04_9FIRM</name>
<keyword evidence="2 6" id="KW-0698">rRNA processing</keyword>
<dbReference type="EMBL" id="CP146256">
    <property type="protein sequence ID" value="XAH74119.1"/>
    <property type="molecule type" value="Genomic_DNA"/>
</dbReference>
<keyword evidence="8" id="KW-1185">Reference proteome</keyword>
<feature type="binding site" evidence="6">
    <location>
        <position position="92"/>
    </location>
    <ligand>
        <name>S-adenosyl-L-methionine</name>
        <dbReference type="ChEBI" id="CHEBI:59789"/>
    </ligand>
</feature>
<feature type="binding site" evidence="6">
    <location>
        <begin position="138"/>
        <end position="139"/>
    </location>
    <ligand>
        <name>S-adenosyl-L-methionine</name>
        <dbReference type="ChEBI" id="CHEBI:59789"/>
    </ligand>
</feature>
<dbReference type="Gene3D" id="3.40.50.150">
    <property type="entry name" value="Vaccinia Virus protein VP39"/>
    <property type="match status" value="1"/>
</dbReference>
<evidence type="ECO:0000256" key="5">
    <source>
        <dbReference type="ARBA" id="ARBA00022691"/>
    </source>
</evidence>
<dbReference type="GO" id="GO:0008168">
    <property type="term" value="F:methyltransferase activity"/>
    <property type="evidence" value="ECO:0007669"/>
    <property type="project" value="UniProtKB-KW"/>
</dbReference>
<keyword evidence="5 6" id="KW-0949">S-adenosyl-L-methionine</keyword>
<comment type="subcellular location">
    <subcellularLocation>
        <location evidence="6">Cytoplasm</location>
    </subcellularLocation>
</comment>
<evidence type="ECO:0000256" key="2">
    <source>
        <dbReference type="ARBA" id="ARBA00022552"/>
    </source>
</evidence>
<evidence type="ECO:0000256" key="4">
    <source>
        <dbReference type="ARBA" id="ARBA00022679"/>
    </source>
</evidence>